<dbReference type="PANTHER" id="PTHR43168">
    <property type="entry name" value="50S RIBOSOMAL PROTEIN L33, CHLOROPLASTIC"/>
    <property type="match status" value="1"/>
</dbReference>
<dbReference type="AlphaFoldDB" id="A0A9W6QVX7"/>
<name>A0A9W6QVX7_9PSEU</name>
<dbReference type="InterPro" id="IPR038584">
    <property type="entry name" value="Ribosomal_bL33_sf"/>
</dbReference>
<dbReference type="InterPro" id="IPR011332">
    <property type="entry name" value="Ribosomal_zn-bd"/>
</dbReference>
<dbReference type="Gene3D" id="2.20.28.120">
    <property type="entry name" value="Ribosomal protein L33"/>
    <property type="match status" value="1"/>
</dbReference>
<dbReference type="GO" id="GO:0005737">
    <property type="term" value="C:cytoplasm"/>
    <property type="evidence" value="ECO:0007669"/>
    <property type="project" value="UniProtKB-ARBA"/>
</dbReference>
<evidence type="ECO:0000256" key="1">
    <source>
        <dbReference type="ARBA" id="ARBA00007596"/>
    </source>
</evidence>
<accession>A0A9W6QVX7</accession>
<dbReference type="PANTHER" id="PTHR43168:SF2">
    <property type="entry name" value="LARGE RIBOSOMAL SUBUNIT PROTEIN BL33C"/>
    <property type="match status" value="1"/>
</dbReference>
<organism evidence="6 7">
    <name type="scientific">Actinokineospora globicatena</name>
    <dbReference type="NCBI Taxonomy" id="103729"/>
    <lineage>
        <taxon>Bacteria</taxon>
        <taxon>Bacillati</taxon>
        <taxon>Actinomycetota</taxon>
        <taxon>Actinomycetes</taxon>
        <taxon>Pseudonocardiales</taxon>
        <taxon>Pseudonocardiaceae</taxon>
        <taxon>Actinokineospora</taxon>
    </lineage>
</organism>
<keyword evidence="7" id="KW-1185">Reference proteome</keyword>
<dbReference type="NCBIfam" id="NF001860">
    <property type="entry name" value="PRK00595.1"/>
    <property type="match status" value="1"/>
</dbReference>
<keyword evidence="3 5" id="KW-0687">Ribonucleoprotein</keyword>
<proteinExistence type="inferred from homology"/>
<protein>
    <recommendedName>
        <fullName evidence="4 5">Large ribosomal subunit protein bL33</fullName>
    </recommendedName>
</protein>
<dbReference type="InterPro" id="IPR001705">
    <property type="entry name" value="Ribosomal_bL33"/>
</dbReference>
<reference evidence="6" key="1">
    <citation type="submission" date="2023-02" db="EMBL/GenBank/DDBJ databases">
        <title>Actinokineospora globicatena NBRC 15670.</title>
        <authorList>
            <person name="Ichikawa N."/>
            <person name="Sato H."/>
            <person name="Tonouchi N."/>
        </authorList>
    </citation>
    <scope>NUCLEOTIDE SEQUENCE</scope>
    <source>
        <strain evidence="6">NBRC 15670</strain>
    </source>
</reference>
<comment type="similarity">
    <text evidence="1 5">Belongs to the bacterial ribosomal protein bL33 family.</text>
</comment>
<dbReference type="GO" id="GO:0005840">
    <property type="term" value="C:ribosome"/>
    <property type="evidence" value="ECO:0007669"/>
    <property type="project" value="UniProtKB-KW"/>
</dbReference>
<dbReference type="GO" id="GO:1990904">
    <property type="term" value="C:ribonucleoprotein complex"/>
    <property type="evidence" value="ECO:0007669"/>
    <property type="project" value="UniProtKB-KW"/>
</dbReference>
<dbReference type="PROSITE" id="PS00582">
    <property type="entry name" value="RIBOSOMAL_L33"/>
    <property type="match status" value="1"/>
</dbReference>
<evidence type="ECO:0000256" key="2">
    <source>
        <dbReference type="ARBA" id="ARBA00022980"/>
    </source>
</evidence>
<keyword evidence="2 5" id="KW-0689">Ribosomal protein</keyword>
<dbReference type="SUPFAM" id="SSF57829">
    <property type="entry name" value="Zn-binding ribosomal proteins"/>
    <property type="match status" value="1"/>
</dbReference>
<dbReference type="NCBIfam" id="NF001764">
    <property type="entry name" value="PRK00504.1"/>
    <property type="match status" value="1"/>
</dbReference>
<dbReference type="GO" id="GO:0003735">
    <property type="term" value="F:structural constituent of ribosome"/>
    <property type="evidence" value="ECO:0007669"/>
    <property type="project" value="InterPro"/>
</dbReference>
<dbReference type="HAMAP" id="MF_00294">
    <property type="entry name" value="Ribosomal_bL33"/>
    <property type="match status" value="1"/>
</dbReference>
<evidence type="ECO:0000256" key="3">
    <source>
        <dbReference type="ARBA" id="ARBA00023274"/>
    </source>
</evidence>
<sequence length="82" mass="9199">MPSRGCPPDPQGGLAVRGVVDVCEGLVVVASTDVRPKITLACESCKHRNYITKKNRRNDPDRVELKKFCPNCKTHKLHKETR</sequence>
<evidence type="ECO:0000256" key="5">
    <source>
        <dbReference type="HAMAP-Rule" id="MF_00294"/>
    </source>
</evidence>
<evidence type="ECO:0000256" key="4">
    <source>
        <dbReference type="ARBA" id="ARBA00035176"/>
    </source>
</evidence>
<dbReference type="EMBL" id="BSSD01000015">
    <property type="protein sequence ID" value="GLW95594.1"/>
    <property type="molecule type" value="Genomic_DNA"/>
</dbReference>
<dbReference type="Proteomes" id="UP001165042">
    <property type="component" value="Unassembled WGS sequence"/>
</dbReference>
<dbReference type="InterPro" id="IPR018264">
    <property type="entry name" value="Ribosomal_bL33_CS"/>
</dbReference>
<evidence type="ECO:0000313" key="6">
    <source>
        <dbReference type="EMBL" id="GLW95594.1"/>
    </source>
</evidence>
<dbReference type="GO" id="GO:0006412">
    <property type="term" value="P:translation"/>
    <property type="evidence" value="ECO:0007669"/>
    <property type="project" value="UniProtKB-UniRule"/>
</dbReference>
<evidence type="ECO:0000313" key="7">
    <source>
        <dbReference type="Proteomes" id="UP001165042"/>
    </source>
</evidence>
<dbReference type="Pfam" id="PF00471">
    <property type="entry name" value="Ribosomal_L33"/>
    <property type="match status" value="1"/>
</dbReference>
<dbReference type="NCBIfam" id="TIGR01023">
    <property type="entry name" value="rpmG_bact"/>
    <property type="match status" value="1"/>
</dbReference>
<comment type="caution">
    <text evidence="6">The sequence shown here is derived from an EMBL/GenBank/DDBJ whole genome shotgun (WGS) entry which is preliminary data.</text>
</comment>
<gene>
    <name evidence="5" type="primary">rpmG</name>
    <name evidence="6" type="ORF">Aglo03_64100</name>
</gene>